<dbReference type="AlphaFoldDB" id="F2VPY8"/>
<evidence type="ECO:0000313" key="2">
    <source>
        <dbReference type="EMBL" id="ADZ16286.1"/>
    </source>
</evidence>
<accession>F2VPY8</accession>
<geneLocation type="mitochondrion" evidence="2"/>
<organism evidence="2">
    <name type="scientific">Capsicum annuum</name>
    <name type="common">Capsicum pepper</name>
    <dbReference type="NCBI Taxonomy" id="4072"/>
    <lineage>
        <taxon>Eukaryota</taxon>
        <taxon>Viridiplantae</taxon>
        <taxon>Streptophyta</taxon>
        <taxon>Embryophyta</taxon>
        <taxon>Tracheophyta</taxon>
        <taxon>Spermatophyta</taxon>
        <taxon>Magnoliopsida</taxon>
        <taxon>eudicotyledons</taxon>
        <taxon>Gunneridae</taxon>
        <taxon>Pentapetalae</taxon>
        <taxon>asterids</taxon>
        <taxon>lamiids</taxon>
        <taxon>Solanales</taxon>
        <taxon>Solanaceae</taxon>
        <taxon>Solanoideae</taxon>
        <taxon>Capsiceae</taxon>
        <taxon>Capsicum</taxon>
    </lineage>
</organism>
<evidence type="ECO:0000256" key="1">
    <source>
        <dbReference type="SAM" id="Phobius"/>
    </source>
</evidence>
<keyword evidence="1" id="KW-0472">Membrane</keyword>
<keyword evidence="1" id="KW-0812">Transmembrane</keyword>
<name>F2VPY8_CAPAN</name>
<keyword evidence="1" id="KW-1133">Transmembrane helix</keyword>
<sequence length="68" mass="8305">MRLRMLFKLWVWRHRLEARTSEPPQLQTRVLSKLQLGIASVGELHSHLLYLPLTWFYLSFFLFIYSLR</sequence>
<keyword evidence="2" id="KW-0496">Mitochondrion</keyword>
<feature type="transmembrane region" description="Helical" evidence="1">
    <location>
        <begin position="48"/>
        <end position="67"/>
    </location>
</feature>
<proteinExistence type="predicted"/>
<dbReference type="EMBL" id="GU945237">
    <property type="protein sequence ID" value="ADZ16286.1"/>
    <property type="molecule type" value="Genomic_DNA"/>
</dbReference>
<protein>
    <submittedName>
        <fullName evidence="2">Uncharacterized protein</fullName>
    </submittedName>
</protein>
<reference evidence="2" key="1">
    <citation type="submission" date="2010-03" db="EMBL/GenBank/DDBJ databases">
        <authorList>
            <person name="Shin Y."/>
            <person name="Gergely G."/>
            <person name="Wang S."/>
            <person name="Hirata Y."/>
        </authorList>
    </citation>
    <scope>NUCLEOTIDE SEQUENCE</scope>
</reference>